<keyword evidence="9" id="KW-0472">Membrane</keyword>
<dbReference type="InterPro" id="IPR036890">
    <property type="entry name" value="HATPase_C_sf"/>
</dbReference>
<evidence type="ECO:0000256" key="4">
    <source>
        <dbReference type="ARBA" id="ARBA00022679"/>
    </source>
</evidence>
<dbReference type="Pfam" id="PF02518">
    <property type="entry name" value="HATPase_c"/>
    <property type="match status" value="1"/>
</dbReference>
<dbReference type="SUPFAM" id="SSF55874">
    <property type="entry name" value="ATPase domain of HSP90 chaperone/DNA topoisomerase II/histidine kinase"/>
    <property type="match status" value="1"/>
</dbReference>
<evidence type="ECO:0000256" key="3">
    <source>
        <dbReference type="ARBA" id="ARBA00022553"/>
    </source>
</evidence>
<dbReference type="OrthoDB" id="227596at2"/>
<feature type="transmembrane region" description="Helical" evidence="9">
    <location>
        <begin position="129"/>
        <end position="151"/>
    </location>
</feature>
<dbReference type="AlphaFoldDB" id="A0A1C5GW11"/>
<dbReference type="GO" id="GO:0005524">
    <property type="term" value="F:ATP binding"/>
    <property type="evidence" value="ECO:0007669"/>
    <property type="project" value="UniProtKB-KW"/>
</dbReference>
<keyword evidence="3" id="KW-0597">Phosphoprotein</keyword>
<dbReference type="Pfam" id="PF07730">
    <property type="entry name" value="HisKA_3"/>
    <property type="match status" value="1"/>
</dbReference>
<dbReference type="InterPro" id="IPR050482">
    <property type="entry name" value="Sensor_HK_TwoCompSys"/>
</dbReference>
<keyword evidence="9" id="KW-0812">Transmembrane</keyword>
<feature type="transmembrane region" description="Helical" evidence="9">
    <location>
        <begin position="104"/>
        <end position="122"/>
    </location>
</feature>
<evidence type="ECO:0000259" key="10">
    <source>
        <dbReference type="Pfam" id="PF02518"/>
    </source>
</evidence>
<keyword evidence="6 12" id="KW-0418">Kinase</keyword>
<dbReference type="RefSeq" id="WP_091291262.1">
    <property type="nucleotide sequence ID" value="NZ_FMDN01000002.1"/>
</dbReference>
<evidence type="ECO:0000256" key="2">
    <source>
        <dbReference type="ARBA" id="ARBA00012438"/>
    </source>
</evidence>
<evidence type="ECO:0000313" key="12">
    <source>
        <dbReference type="EMBL" id="SCG37767.1"/>
    </source>
</evidence>
<feature type="domain" description="Histidine kinase/HSP90-like ATPase" evidence="10">
    <location>
        <begin position="309"/>
        <end position="394"/>
    </location>
</feature>
<evidence type="ECO:0000256" key="8">
    <source>
        <dbReference type="ARBA" id="ARBA00023012"/>
    </source>
</evidence>
<proteinExistence type="predicted"/>
<evidence type="ECO:0000259" key="11">
    <source>
        <dbReference type="Pfam" id="PF07730"/>
    </source>
</evidence>
<accession>A0A1C5GW11</accession>
<organism evidence="12 13">
    <name type="scientific">Micromonospora halophytica</name>
    <dbReference type="NCBI Taxonomy" id="47864"/>
    <lineage>
        <taxon>Bacteria</taxon>
        <taxon>Bacillati</taxon>
        <taxon>Actinomycetota</taxon>
        <taxon>Actinomycetes</taxon>
        <taxon>Micromonosporales</taxon>
        <taxon>Micromonosporaceae</taxon>
        <taxon>Micromonospora</taxon>
    </lineage>
</organism>
<dbReference type="GO" id="GO:0046983">
    <property type="term" value="F:protein dimerization activity"/>
    <property type="evidence" value="ECO:0007669"/>
    <property type="project" value="InterPro"/>
</dbReference>
<feature type="domain" description="Signal transduction histidine kinase subgroup 3 dimerisation and phosphoacceptor" evidence="11">
    <location>
        <begin position="196"/>
        <end position="262"/>
    </location>
</feature>
<keyword evidence="9" id="KW-1133">Transmembrane helix</keyword>
<dbReference type="PANTHER" id="PTHR24421:SF10">
    <property type="entry name" value="NITRATE_NITRITE SENSOR PROTEIN NARQ"/>
    <property type="match status" value="1"/>
</dbReference>
<reference evidence="13" key="1">
    <citation type="submission" date="2016-06" db="EMBL/GenBank/DDBJ databases">
        <authorList>
            <person name="Varghese N."/>
        </authorList>
    </citation>
    <scope>NUCLEOTIDE SEQUENCE [LARGE SCALE GENOMIC DNA]</scope>
    <source>
        <strain evidence="13">DSM 43171</strain>
    </source>
</reference>
<dbReference type="Gene3D" id="1.20.5.1930">
    <property type="match status" value="1"/>
</dbReference>
<evidence type="ECO:0000256" key="6">
    <source>
        <dbReference type="ARBA" id="ARBA00022777"/>
    </source>
</evidence>
<keyword evidence="7" id="KW-0067">ATP-binding</keyword>
<keyword evidence="5" id="KW-0547">Nucleotide-binding</keyword>
<gene>
    <name evidence="12" type="ORF">GA0070560_102162</name>
</gene>
<evidence type="ECO:0000256" key="7">
    <source>
        <dbReference type="ARBA" id="ARBA00022840"/>
    </source>
</evidence>
<dbReference type="EMBL" id="FMDN01000002">
    <property type="protein sequence ID" value="SCG37767.1"/>
    <property type="molecule type" value="Genomic_DNA"/>
</dbReference>
<evidence type="ECO:0000256" key="1">
    <source>
        <dbReference type="ARBA" id="ARBA00000085"/>
    </source>
</evidence>
<dbReference type="CDD" id="cd16917">
    <property type="entry name" value="HATPase_UhpB-NarQ-NarX-like"/>
    <property type="match status" value="1"/>
</dbReference>
<keyword evidence="8" id="KW-0902">Two-component regulatory system</keyword>
<dbReference type="GO" id="GO:0000155">
    <property type="term" value="F:phosphorelay sensor kinase activity"/>
    <property type="evidence" value="ECO:0007669"/>
    <property type="project" value="InterPro"/>
</dbReference>
<protein>
    <recommendedName>
        <fullName evidence="2">histidine kinase</fullName>
        <ecNumber evidence="2">2.7.13.3</ecNumber>
    </recommendedName>
</protein>
<feature type="transmembrane region" description="Helical" evidence="9">
    <location>
        <begin position="55"/>
        <end position="73"/>
    </location>
</feature>
<dbReference type="PANTHER" id="PTHR24421">
    <property type="entry name" value="NITRATE/NITRITE SENSOR PROTEIN NARX-RELATED"/>
    <property type="match status" value="1"/>
</dbReference>
<dbReference type="Proteomes" id="UP000199408">
    <property type="component" value="Unassembled WGS sequence"/>
</dbReference>
<dbReference type="EC" id="2.7.13.3" evidence="2"/>
<dbReference type="Gene3D" id="3.30.565.10">
    <property type="entry name" value="Histidine kinase-like ATPase, C-terminal domain"/>
    <property type="match status" value="1"/>
</dbReference>
<dbReference type="InterPro" id="IPR011712">
    <property type="entry name" value="Sig_transdc_His_kin_sub3_dim/P"/>
</dbReference>
<evidence type="ECO:0000256" key="9">
    <source>
        <dbReference type="SAM" id="Phobius"/>
    </source>
</evidence>
<feature type="transmembrane region" description="Helical" evidence="9">
    <location>
        <begin position="21"/>
        <end position="43"/>
    </location>
</feature>
<keyword evidence="4" id="KW-0808">Transferase</keyword>
<dbReference type="STRING" id="47864.GA0070560_102162"/>
<evidence type="ECO:0000256" key="5">
    <source>
        <dbReference type="ARBA" id="ARBA00022741"/>
    </source>
</evidence>
<feature type="transmembrane region" description="Helical" evidence="9">
    <location>
        <begin position="78"/>
        <end position="98"/>
    </location>
</feature>
<dbReference type="InterPro" id="IPR003594">
    <property type="entry name" value="HATPase_dom"/>
</dbReference>
<name>A0A1C5GW11_9ACTN</name>
<evidence type="ECO:0000313" key="13">
    <source>
        <dbReference type="Proteomes" id="UP000199408"/>
    </source>
</evidence>
<comment type="catalytic activity">
    <reaction evidence="1">
        <text>ATP + protein L-histidine = ADP + protein N-phospho-L-histidine.</text>
        <dbReference type="EC" id="2.7.13.3"/>
    </reaction>
</comment>
<keyword evidence="13" id="KW-1185">Reference proteome</keyword>
<sequence>MQAVVPRPHPVARWVRTVLPWAGVALLPIVVLLAATAGGGPALALPSPDGTVPGIPIRYLAPALVVLLPAGLLRRRPLLALALMLLGASVVTATTTAWEDGYLAGIWYLQFLVVDLMLGLVVARTPRRVSVPTAGVVLAVQVAASFVNLARDPVDRATISVLAVAVAWVAGSSARARRRHAEELRAHATVEAISAERLRIARELHDVVAHSIGVIAIQAGVGARVIDSQPGEARAALATIERTSRETLTGLRRTLGALRRPEEAAASLEPTPGLADLDRLVAAAADAGVRVDVRRDGTPRPLPVEVDLTAYRIVQEALTNVVRHAAVGECRVTVRYPPDGVCVEVVDAGRGAPLGGEGHGIVGMRERTTLLGGWFAAGPRPEGGFRIAVRLPAEAETQA</sequence>
<dbReference type="GO" id="GO:0016020">
    <property type="term" value="C:membrane"/>
    <property type="evidence" value="ECO:0007669"/>
    <property type="project" value="InterPro"/>
</dbReference>
<feature type="transmembrane region" description="Helical" evidence="9">
    <location>
        <begin position="157"/>
        <end position="176"/>
    </location>
</feature>